<proteinExistence type="predicted"/>
<dbReference type="AlphaFoldDB" id="A0A9P5MSC8"/>
<organism evidence="1 2">
    <name type="scientific">Russula ochroleuca</name>
    <dbReference type="NCBI Taxonomy" id="152965"/>
    <lineage>
        <taxon>Eukaryota</taxon>
        <taxon>Fungi</taxon>
        <taxon>Dikarya</taxon>
        <taxon>Basidiomycota</taxon>
        <taxon>Agaricomycotina</taxon>
        <taxon>Agaricomycetes</taxon>
        <taxon>Russulales</taxon>
        <taxon>Russulaceae</taxon>
        <taxon>Russula</taxon>
    </lineage>
</organism>
<accession>A0A9P5MSC8</accession>
<dbReference type="Proteomes" id="UP000759537">
    <property type="component" value="Unassembled WGS sequence"/>
</dbReference>
<dbReference type="OrthoDB" id="3154421at2759"/>
<sequence>MPCLHSLDLSLIFDPVDSPSQPPTTKDIVSLSKLTRFRYIGTSIVLDTLAAGLSAPSLRDVKIKFVDAIRPPIVHLPRFINEIEERYKTVYAAFLEWEFHLTLQDQSEFISHCEPRFELDSPNRSPESLIQMSCVLSTRLADVEDLRITFDTTTDEEDIPWRKFYHQFPSVKVLRTEGAKSICCIARTLHQNYEEPDDLAFFPALEEIDLGKNPFYESRRGPQLAAFEPFVSARQQTGRPVKVFFRP</sequence>
<reference evidence="1" key="2">
    <citation type="journal article" date="2020" name="Nat. Commun.">
        <title>Large-scale genome sequencing of mycorrhizal fungi provides insights into the early evolution of symbiotic traits.</title>
        <authorList>
            <person name="Miyauchi S."/>
            <person name="Kiss E."/>
            <person name="Kuo A."/>
            <person name="Drula E."/>
            <person name="Kohler A."/>
            <person name="Sanchez-Garcia M."/>
            <person name="Morin E."/>
            <person name="Andreopoulos B."/>
            <person name="Barry K.W."/>
            <person name="Bonito G."/>
            <person name="Buee M."/>
            <person name="Carver A."/>
            <person name="Chen C."/>
            <person name="Cichocki N."/>
            <person name="Clum A."/>
            <person name="Culley D."/>
            <person name="Crous P.W."/>
            <person name="Fauchery L."/>
            <person name="Girlanda M."/>
            <person name="Hayes R.D."/>
            <person name="Keri Z."/>
            <person name="LaButti K."/>
            <person name="Lipzen A."/>
            <person name="Lombard V."/>
            <person name="Magnuson J."/>
            <person name="Maillard F."/>
            <person name="Murat C."/>
            <person name="Nolan M."/>
            <person name="Ohm R.A."/>
            <person name="Pangilinan J."/>
            <person name="Pereira M.F."/>
            <person name="Perotto S."/>
            <person name="Peter M."/>
            <person name="Pfister S."/>
            <person name="Riley R."/>
            <person name="Sitrit Y."/>
            <person name="Stielow J.B."/>
            <person name="Szollosi G."/>
            <person name="Zifcakova L."/>
            <person name="Stursova M."/>
            <person name="Spatafora J.W."/>
            <person name="Tedersoo L."/>
            <person name="Vaario L.M."/>
            <person name="Yamada A."/>
            <person name="Yan M."/>
            <person name="Wang P."/>
            <person name="Xu J."/>
            <person name="Bruns T."/>
            <person name="Baldrian P."/>
            <person name="Vilgalys R."/>
            <person name="Dunand C."/>
            <person name="Henrissat B."/>
            <person name="Grigoriev I.V."/>
            <person name="Hibbett D."/>
            <person name="Nagy L.G."/>
            <person name="Martin F.M."/>
        </authorList>
    </citation>
    <scope>NUCLEOTIDE SEQUENCE</scope>
    <source>
        <strain evidence="1">Prilba</strain>
    </source>
</reference>
<name>A0A9P5MSC8_9AGAM</name>
<evidence type="ECO:0000313" key="1">
    <source>
        <dbReference type="EMBL" id="KAF8477655.1"/>
    </source>
</evidence>
<keyword evidence="2" id="KW-1185">Reference proteome</keyword>
<protein>
    <submittedName>
        <fullName evidence="1">Uncharacterized protein</fullName>
    </submittedName>
</protein>
<comment type="caution">
    <text evidence="1">The sequence shown here is derived from an EMBL/GenBank/DDBJ whole genome shotgun (WGS) entry which is preliminary data.</text>
</comment>
<reference evidence="1" key="1">
    <citation type="submission" date="2019-10" db="EMBL/GenBank/DDBJ databases">
        <authorList>
            <consortium name="DOE Joint Genome Institute"/>
            <person name="Kuo A."/>
            <person name="Miyauchi S."/>
            <person name="Kiss E."/>
            <person name="Drula E."/>
            <person name="Kohler A."/>
            <person name="Sanchez-Garcia M."/>
            <person name="Andreopoulos B."/>
            <person name="Barry K.W."/>
            <person name="Bonito G."/>
            <person name="Buee M."/>
            <person name="Carver A."/>
            <person name="Chen C."/>
            <person name="Cichocki N."/>
            <person name="Clum A."/>
            <person name="Culley D."/>
            <person name="Crous P.W."/>
            <person name="Fauchery L."/>
            <person name="Girlanda M."/>
            <person name="Hayes R."/>
            <person name="Keri Z."/>
            <person name="LaButti K."/>
            <person name="Lipzen A."/>
            <person name="Lombard V."/>
            <person name="Magnuson J."/>
            <person name="Maillard F."/>
            <person name="Morin E."/>
            <person name="Murat C."/>
            <person name="Nolan M."/>
            <person name="Ohm R."/>
            <person name="Pangilinan J."/>
            <person name="Pereira M."/>
            <person name="Perotto S."/>
            <person name="Peter M."/>
            <person name="Riley R."/>
            <person name="Sitrit Y."/>
            <person name="Stielow B."/>
            <person name="Szollosi G."/>
            <person name="Zifcakova L."/>
            <person name="Stursova M."/>
            <person name="Spatafora J.W."/>
            <person name="Tedersoo L."/>
            <person name="Vaario L.-M."/>
            <person name="Yamada A."/>
            <person name="Yan M."/>
            <person name="Wang P."/>
            <person name="Xu J."/>
            <person name="Bruns T."/>
            <person name="Baldrian P."/>
            <person name="Vilgalys R."/>
            <person name="Henrissat B."/>
            <person name="Grigoriev I.V."/>
            <person name="Hibbett D."/>
            <person name="Nagy L.G."/>
            <person name="Martin F.M."/>
        </authorList>
    </citation>
    <scope>NUCLEOTIDE SEQUENCE</scope>
    <source>
        <strain evidence="1">Prilba</strain>
    </source>
</reference>
<dbReference type="EMBL" id="WHVB01000013">
    <property type="protein sequence ID" value="KAF8477655.1"/>
    <property type="molecule type" value="Genomic_DNA"/>
</dbReference>
<evidence type="ECO:0000313" key="2">
    <source>
        <dbReference type="Proteomes" id="UP000759537"/>
    </source>
</evidence>
<gene>
    <name evidence="1" type="ORF">DFH94DRAFT_846052</name>
</gene>